<evidence type="ECO:0000313" key="2">
    <source>
        <dbReference type="Proteomes" id="UP000013270"/>
    </source>
</evidence>
<protein>
    <submittedName>
        <fullName evidence="1">Uncharacterized protein</fullName>
    </submittedName>
</protein>
<dbReference type="AlphaFoldDB" id="N8YMX3"/>
<name>N8YMX3_ACIBZ</name>
<sequence>MSLKGGKMELIDTSISFLSGFLNGLAEIDGDIREKNLNIFDVDNDPTLTIEGNFFKHYDNYVGLDFSYEKIKYSNIETLIQDYLLTKPLGMTIDTADRKKYLAFRIMDYLEWCFSDDVVVRDLDVYFAKLTLPSGVIVRFFIIPFNNKALYFLIEEKVTLE</sequence>
<dbReference type="PATRIC" id="fig|1217651.3.peg.3019"/>
<reference evidence="1 2" key="1">
    <citation type="submission" date="2013-02" db="EMBL/GenBank/DDBJ databases">
        <title>The Genome Sequence of Acinetobacter bereziniae NIPH 3.</title>
        <authorList>
            <consortium name="The Broad Institute Genome Sequencing Platform"/>
            <consortium name="The Broad Institute Genome Sequencing Center for Infectious Disease"/>
            <person name="Cerqueira G."/>
            <person name="Feldgarden M."/>
            <person name="Courvalin P."/>
            <person name="Perichon B."/>
            <person name="Grillot-Courvalin C."/>
            <person name="Clermont D."/>
            <person name="Rocha E."/>
            <person name="Yoon E.-J."/>
            <person name="Nemec A."/>
            <person name="Walker B."/>
            <person name="Young S.K."/>
            <person name="Zeng Q."/>
            <person name="Gargeya S."/>
            <person name="Fitzgerald M."/>
            <person name="Haas B."/>
            <person name="Abouelleil A."/>
            <person name="Alvarado L."/>
            <person name="Arachchi H.M."/>
            <person name="Berlin A.M."/>
            <person name="Chapman S.B."/>
            <person name="Dewar J."/>
            <person name="Goldberg J."/>
            <person name="Griggs A."/>
            <person name="Gujja S."/>
            <person name="Hansen M."/>
            <person name="Howarth C."/>
            <person name="Imamovic A."/>
            <person name="Larimer J."/>
            <person name="McCowan C."/>
            <person name="Murphy C."/>
            <person name="Neiman D."/>
            <person name="Pearson M."/>
            <person name="Priest M."/>
            <person name="Roberts A."/>
            <person name="Saif S."/>
            <person name="Shea T."/>
            <person name="Sisk P."/>
            <person name="Sykes S."/>
            <person name="Wortman J."/>
            <person name="Nusbaum C."/>
            <person name="Birren B."/>
        </authorList>
    </citation>
    <scope>NUCLEOTIDE SEQUENCE [LARGE SCALE GENOMIC DNA]</scope>
    <source>
        <strain evidence="1 2">NIPH 3</strain>
    </source>
</reference>
<dbReference type="Proteomes" id="UP000013270">
    <property type="component" value="Unassembled WGS sequence"/>
</dbReference>
<organism evidence="1 2">
    <name type="scientific">Acinetobacter bereziniae NIPH 3</name>
    <dbReference type="NCBI Taxonomy" id="1217651"/>
    <lineage>
        <taxon>Bacteria</taxon>
        <taxon>Pseudomonadati</taxon>
        <taxon>Pseudomonadota</taxon>
        <taxon>Gammaproteobacteria</taxon>
        <taxon>Moraxellales</taxon>
        <taxon>Moraxellaceae</taxon>
        <taxon>Acinetobacter</taxon>
    </lineage>
</organism>
<evidence type="ECO:0000313" key="1">
    <source>
        <dbReference type="EMBL" id="ENV20923.1"/>
    </source>
</evidence>
<dbReference type="EMBL" id="APPK01000045">
    <property type="protein sequence ID" value="ENV20923.1"/>
    <property type="molecule type" value="Genomic_DNA"/>
</dbReference>
<comment type="caution">
    <text evidence="1">The sequence shown here is derived from an EMBL/GenBank/DDBJ whole genome shotgun (WGS) entry which is preliminary data.</text>
</comment>
<gene>
    <name evidence="1" type="ORF">F963_03054</name>
</gene>
<dbReference type="HOGENOM" id="CLU_1792273_0_0_6"/>
<accession>N8YMX3</accession>
<proteinExistence type="predicted"/>